<organism evidence="1 2">
    <name type="scientific">Calocera viscosa (strain TUFC12733)</name>
    <dbReference type="NCBI Taxonomy" id="1330018"/>
    <lineage>
        <taxon>Eukaryota</taxon>
        <taxon>Fungi</taxon>
        <taxon>Dikarya</taxon>
        <taxon>Basidiomycota</taxon>
        <taxon>Agaricomycotina</taxon>
        <taxon>Dacrymycetes</taxon>
        <taxon>Dacrymycetales</taxon>
        <taxon>Dacrymycetaceae</taxon>
        <taxon>Calocera</taxon>
    </lineage>
</organism>
<dbReference type="AlphaFoldDB" id="A0A167FWX9"/>
<evidence type="ECO:0000313" key="2">
    <source>
        <dbReference type="Proteomes" id="UP000076738"/>
    </source>
</evidence>
<dbReference type="EMBL" id="KV417358">
    <property type="protein sequence ID" value="KZO89933.1"/>
    <property type="molecule type" value="Genomic_DNA"/>
</dbReference>
<dbReference type="Proteomes" id="UP000076738">
    <property type="component" value="Unassembled WGS sequence"/>
</dbReference>
<accession>A0A167FWX9</accession>
<name>A0A167FWX9_CALVF</name>
<keyword evidence="2" id="KW-1185">Reference proteome</keyword>
<evidence type="ECO:0000313" key="1">
    <source>
        <dbReference type="EMBL" id="KZO89933.1"/>
    </source>
</evidence>
<gene>
    <name evidence="1" type="ORF">CALVIDRAFT_435339</name>
</gene>
<proteinExistence type="predicted"/>
<reference evidence="1 2" key="1">
    <citation type="journal article" date="2016" name="Mol. Biol. Evol.">
        <title>Comparative Genomics of Early-Diverging Mushroom-Forming Fungi Provides Insights into the Origins of Lignocellulose Decay Capabilities.</title>
        <authorList>
            <person name="Nagy L.G."/>
            <person name="Riley R."/>
            <person name="Tritt A."/>
            <person name="Adam C."/>
            <person name="Daum C."/>
            <person name="Floudas D."/>
            <person name="Sun H."/>
            <person name="Yadav J.S."/>
            <person name="Pangilinan J."/>
            <person name="Larsson K.H."/>
            <person name="Matsuura K."/>
            <person name="Barry K."/>
            <person name="Labutti K."/>
            <person name="Kuo R."/>
            <person name="Ohm R.A."/>
            <person name="Bhattacharya S.S."/>
            <person name="Shirouzu T."/>
            <person name="Yoshinaga Y."/>
            <person name="Martin F.M."/>
            <person name="Grigoriev I.V."/>
            <person name="Hibbett D.S."/>
        </authorList>
    </citation>
    <scope>NUCLEOTIDE SEQUENCE [LARGE SCALE GENOMIC DNA]</scope>
    <source>
        <strain evidence="1 2">TUFC12733</strain>
    </source>
</reference>
<protein>
    <submittedName>
        <fullName evidence="1">Uncharacterized protein</fullName>
    </submittedName>
</protein>
<sequence length="163" mass="17676">MGGVFQICVIANETGGQGGWATSDEDPSSARLVSQLLSASAHSVGFRHHTALIGMWTAFLCGRGCTAPALMRTCGIDAWACIHKQCVLPKQDNVSPLPLRWIFYFLMDGNWLSYYFAILHASSLTRCSEQGTSDSFLERRLGASCVGPICLLGPCDKTMNTPK</sequence>